<dbReference type="EMBL" id="CP121194">
    <property type="protein sequence ID" value="XBH10724.1"/>
    <property type="molecule type" value="Genomic_DNA"/>
</dbReference>
<evidence type="ECO:0000259" key="5">
    <source>
        <dbReference type="Pfam" id="PF00135"/>
    </source>
</evidence>
<dbReference type="KEGG" id="epl:P4G45_03080"/>
<dbReference type="SUPFAM" id="SSF53474">
    <property type="entry name" value="alpha/beta-Hydrolases"/>
    <property type="match status" value="1"/>
</dbReference>
<gene>
    <name evidence="6" type="ORF">P4G45_03080</name>
    <name evidence="7" type="ORF">P8936_03045</name>
</gene>
<dbReference type="Pfam" id="PF00135">
    <property type="entry name" value="COesterase"/>
    <property type="match status" value="1"/>
</dbReference>
<accession>A0AAU7CZB8</accession>
<dbReference type="InterPro" id="IPR050309">
    <property type="entry name" value="Type-B_Carboxylest/Lipase"/>
</dbReference>
<dbReference type="Gene3D" id="3.40.50.1820">
    <property type="entry name" value="alpha/beta hydrolase"/>
    <property type="match status" value="1"/>
</dbReference>
<dbReference type="EMBL" id="CP121195">
    <property type="protein sequence ID" value="XBH14152.1"/>
    <property type="molecule type" value="Genomic_DNA"/>
</dbReference>
<keyword evidence="4" id="KW-0732">Signal</keyword>
<organism evidence="6">
    <name type="scientific">Edaphobacter paludis</name>
    <dbReference type="NCBI Taxonomy" id="3035702"/>
    <lineage>
        <taxon>Bacteria</taxon>
        <taxon>Pseudomonadati</taxon>
        <taxon>Acidobacteriota</taxon>
        <taxon>Terriglobia</taxon>
        <taxon>Terriglobales</taxon>
        <taxon>Acidobacteriaceae</taxon>
        <taxon>Edaphobacter</taxon>
    </lineage>
</organism>
<accession>A0AAU7D7W3</accession>
<feature type="active site" description="Acyl-ester intermediate" evidence="3">
    <location>
        <position position="220"/>
    </location>
</feature>
<feature type="active site" description="Charge relay system" evidence="3">
    <location>
        <position position="440"/>
    </location>
</feature>
<evidence type="ECO:0000313" key="7">
    <source>
        <dbReference type="EMBL" id="XBH14152.1"/>
    </source>
</evidence>
<feature type="domain" description="Carboxylesterase type B" evidence="5">
    <location>
        <begin position="29"/>
        <end position="510"/>
    </location>
</feature>
<dbReference type="PANTHER" id="PTHR11559">
    <property type="entry name" value="CARBOXYLESTERASE"/>
    <property type="match status" value="1"/>
</dbReference>
<dbReference type="PROSITE" id="PS00122">
    <property type="entry name" value="CARBOXYLESTERASE_B_1"/>
    <property type="match status" value="1"/>
</dbReference>
<dbReference type="InterPro" id="IPR019819">
    <property type="entry name" value="Carboxylesterase_B_CS"/>
</dbReference>
<dbReference type="InterPro" id="IPR019826">
    <property type="entry name" value="Carboxylesterase_B_AS"/>
</dbReference>
<feature type="chain" id="PRO_5043083330" description="Carboxylic ester hydrolase" evidence="4">
    <location>
        <begin position="26"/>
        <end position="532"/>
    </location>
</feature>
<feature type="active site" description="Charge relay system" evidence="3">
    <location>
        <position position="341"/>
    </location>
</feature>
<dbReference type="AlphaFoldDB" id="A0AAU7CZB8"/>
<dbReference type="EC" id="3.1.1.-" evidence="4"/>
<dbReference type="InterPro" id="IPR002018">
    <property type="entry name" value="CarbesteraseB"/>
</dbReference>
<protein>
    <recommendedName>
        <fullName evidence="4">Carboxylic ester hydrolase</fullName>
        <ecNumber evidence="4">3.1.1.-</ecNumber>
    </recommendedName>
</protein>
<dbReference type="PROSITE" id="PS00941">
    <property type="entry name" value="CARBOXYLESTERASE_B_2"/>
    <property type="match status" value="1"/>
</dbReference>
<proteinExistence type="inferred from homology"/>
<dbReference type="InterPro" id="IPR029058">
    <property type="entry name" value="AB_hydrolase_fold"/>
</dbReference>
<dbReference type="GO" id="GO:0004104">
    <property type="term" value="F:cholinesterase activity"/>
    <property type="evidence" value="ECO:0007669"/>
    <property type="project" value="InterPro"/>
</dbReference>
<dbReference type="RefSeq" id="WP_348268215.1">
    <property type="nucleotide sequence ID" value="NZ_CP121194.1"/>
</dbReference>
<comment type="similarity">
    <text evidence="1 4">Belongs to the type-B carboxylesterase/lipase family.</text>
</comment>
<dbReference type="PRINTS" id="PR00878">
    <property type="entry name" value="CHOLNESTRASE"/>
</dbReference>
<evidence type="ECO:0000256" key="2">
    <source>
        <dbReference type="ARBA" id="ARBA00022801"/>
    </source>
</evidence>
<feature type="signal peptide" evidence="4">
    <location>
        <begin position="1"/>
        <end position="25"/>
    </location>
</feature>
<sequence length="532" mass="57843">MPSLHLNRTVASLATFLLFSLPAMAANPLQVKTDKGKVEGTFTTDKQVIAFKGIPFAAPPVGDLRWKPPMPAAKWKGVRSAANFGSHCVQSGSYPDMVFHDPGPSEDCLTLNVWTPANAKPDSHLPVMVWIYGGGFVTGGTSENRQDGQFLAHRNVVIVSMNYRLGIFGFFVHPELTAESPNHASGNYGLMDQAAALEWVKRNIAAFGGDPSNVTIFGESAGSFAVSTLMASPQTKDLISKAIGESGGAFYSGGLGYQPREVLEQRNVEFSQTAFGTSKLADLRKLSPDDLVKAAMAKTTPPPPRFGPDIDGYFLPDSVPNIYAAGKQAHVPLLAGWNADEVRSSVLFAKPPVTAETFTAQADKEFGDRAKDFLAVYPATTDAEALASAGDFASDRFIAFSTWRWIEAQIQTGNAPVYRYFFTLGNPGDKNHTAAMGAFHSDDIEYVFGTLDSRPGAVWRPEDRKLSDQIGQYWTNFARTGNPNGPDLPNWPTSTPADQYQVMHLDANPAPQPDTLRPRYLFLDEVWGKPKP</sequence>
<evidence type="ECO:0000256" key="4">
    <source>
        <dbReference type="RuleBase" id="RU361235"/>
    </source>
</evidence>
<name>A0AAU7CZB8_9BACT</name>
<evidence type="ECO:0000313" key="6">
    <source>
        <dbReference type="EMBL" id="XBH10724.1"/>
    </source>
</evidence>
<keyword evidence="2 4" id="KW-0378">Hydrolase</keyword>
<evidence type="ECO:0000256" key="1">
    <source>
        <dbReference type="ARBA" id="ARBA00005964"/>
    </source>
</evidence>
<evidence type="ECO:0000256" key="3">
    <source>
        <dbReference type="PIRSR" id="PIRSR600997-1"/>
    </source>
</evidence>
<dbReference type="InterPro" id="IPR000997">
    <property type="entry name" value="Cholinesterase"/>
</dbReference>
<reference evidence="6" key="1">
    <citation type="submission" date="2023-03" db="EMBL/GenBank/DDBJ databases">
        <title>Edaphobacter sp.</title>
        <authorList>
            <person name="Huber K.J."/>
            <person name="Papendorf J."/>
            <person name="Pilke C."/>
            <person name="Bunk B."/>
            <person name="Sproeer C."/>
            <person name="Pester M."/>
        </authorList>
    </citation>
    <scope>NUCLEOTIDE SEQUENCE</scope>
    <source>
        <strain evidence="6">DSM 109919</strain>
        <strain evidence="7">DSM 109920</strain>
    </source>
</reference>